<accession>A0A4R4V4A6</accession>
<dbReference type="EMBL" id="SMKV01000008">
    <property type="protein sequence ID" value="TDC94139.1"/>
    <property type="molecule type" value="Genomic_DNA"/>
</dbReference>
<dbReference type="OrthoDB" id="3693976at2"/>
<organism evidence="1 2">
    <name type="scientific">Saccharopolyspora aridisoli</name>
    <dbReference type="NCBI Taxonomy" id="2530385"/>
    <lineage>
        <taxon>Bacteria</taxon>
        <taxon>Bacillati</taxon>
        <taxon>Actinomycetota</taxon>
        <taxon>Actinomycetes</taxon>
        <taxon>Pseudonocardiales</taxon>
        <taxon>Pseudonocardiaceae</taxon>
        <taxon>Saccharopolyspora</taxon>
    </lineage>
</organism>
<reference evidence="1 2" key="1">
    <citation type="submission" date="2019-03" db="EMBL/GenBank/DDBJ databases">
        <title>Draft genome sequences of novel Actinobacteria.</title>
        <authorList>
            <person name="Sahin N."/>
            <person name="Ay H."/>
            <person name="Saygin H."/>
        </authorList>
    </citation>
    <scope>NUCLEOTIDE SEQUENCE [LARGE SCALE GENOMIC DNA]</scope>
    <source>
        <strain evidence="1 2">16K404</strain>
    </source>
</reference>
<name>A0A4R4V4A6_9PSEU</name>
<proteinExistence type="predicted"/>
<dbReference type="Proteomes" id="UP000294744">
    <property type="component" value="Unassembled WGS sequence"/>
</dbReference>
<sequence>MPVLDPYFVQVETSELADLTRALELLDSRADLNHRYRKMLDESRQLLTADQIRLTQARGLAKRLMVLIKAAGPDFPGTLEHESREILRAGETKADDLVFRPEGT</sequence>
<dbReference type="AlphaFoldDB" id="A0A4R4V4A6"/>
<evidence type="ECO:0000313" key="2">
    <source>
        <dbReference type="Proteomes" id="UP000294744"/>
    </source>
</evidence>
<comment type="caution">
    <text evidence="1">The sequence shown here is derived from an EMBL/GenBank/DDBJ whole genome shotgun (WGS) entry which is preliminary data.</text>
</comment>
<keyword evidence="2" id="KW-1185">Reference proteome</keyword>
<evidence type="ECO:0000313" key="1">
    <source>
        <dbReference type="EMBL" id="TDC94139.1"/>
    </source>
</evidence>
<protein>
    <submittedName>
        <fullName evidence="1">Uncharacterized protein</fullName>
    </submittedName>
</protein>
<gene>
    <name evidence="1" type="ORF">E1161_09075</name>
</gene>